<reference evidence="10 11" key="1">
    <citation type="submission" date="2020-07" db="EMBL/GenBank/DDBJ databases">
        <title>non toxigenic Corynebacterium sp. nov from a clinical source.</title>
        <authorList>
            <person name="Bernier A.-M."/>
            <person name="Bernard K."/>
        </authorList>
    </citation>
    <scope>NUCLEOTIDE SEQUENCE [LARGE SCALE GENOMIC DNA]</scope>
    <source>
        <strain evidence="11">NML 93-0612</strain>
    </source>
</reference>
<evidence type="ECO:0000256" key="3">
    <source>
        <dbReference type="ARBA" id="ARBA00022475"/>
    </source>
</evidence>
<dbReference type="InterPro" id="IPR003856">
    <property type="entry name" value="LPS_length_determ_N"/>
</dbReference>
<dbReference type="PANTHER" id="PTHR32309:SF31">
    <property type="entry name" value="CAPSULAR EXOPOLYSACCHARIDE FAMILY"/>
    <property type="match status" value="1"/>
</dbReference>
<evidence type="ECO:0000256" key="1">
    <source>
        <dbReference type="ARBA" id="ARBA00004651"/>
    </source>
</evidence>
<keyword evidence="3" id="KW-1003">Cell membrane</keyword>
<evidence type="ECO:0000259" key="9">
    <source>
        <dbReference type="Pfam" id="PF02706"/>
    </source>
</evidence>
<sequence>MTTKHVTEAGAVSMAQLSYIVRNRRLWILLGVVLGIVVAMAYLVTTPKQYRATAVVNIVPISSQPVAEGKAASSLIDLATEKQLAESASTAKVAADALDWRWTPERLRSGVKASGDPNGTVINISYSDSSREDAVAGANELADAYLLVRTNLATERGKDLEKSLDQEIDRLEGELREGQNNVSGPRVDDVRAQTIRSAIETLQDRKLTIAGFAPRSGEVITPAHMGSAQETPEKTKIAVLGILAGLFVGVLLAFAVHLLSRKPSDDEDLEFLLGVPVWQAERDVPPSTRWELAAEFVRHASHESHATAVLVDTSSPEAVVAGKTVTSASGGALIDVNKTRGALLRSLNTADAAILVAPLTWTKKELLQLKDDLENVGTNLLGVVLVDEGLPTREETSVYDEEDPSTAAFGGADPDASIPPTPI</sequence>
<evidence type="ECO:0000313" key="11">
    <source>
        <dbReference type="Proteomes" id="UP000515570"/>
    </source>
</evidence>
<feature type="region of interest" description="Disordered" evidence="7">
    <location>
        <begin position="395"/>
        <end position="423"/>
    </location>
</feature>
<comment type="subcellular location">
    <subcellularLocation>
        <location evidence="1">Cell membrane</location>
        <topology evidence="1">Multi-pass membrane protein</topology>
    </subcellularLocation>
</comment>
<dbReference type="RefSeq" id="WP_182386950.1">
    <property type="nucleotide sequence ID" value="NZ_CP059833.1"/>
</dbReference>
<keyword evidence="5 8" id="KW-1133">Transmembrane helix</keyword>
<protein>
    <recommendedName>
        <fullName evidence="9">Polysaccharide chain length determinant N-terminal domain-containing protein</fullName>
    </recommendedName>
</protein>
<comment type="similarity">
    <text evidence="2">Belongs to the CpsC/CapA family.</text>
</comment>
<evidence type="ECO:0000256" key="2">
    <source>
        <dbReference type="ARBA" id="ARBA00006683"/>
    </source>
</evidence>
<accession>A0A7G5FHP6</accession>
<keyword evidence="6 8" id="KW-0472">Membrane</keyword>
<proteinExistence type="inferred from homology"/>
<name>A0A7G5FHP6_9CORY</name>
<evidence type="ECO:0000256" key="8">
    <source>
        <dbReference type="SAM" id="Phobius"/>
    </source>
</evidence>
<evidence type="ECO:0000313" key="10">
    <source>
        <dbReference type="EMBL" id="QMV86137.1"/>
    </source>
</evidence>
<dbReference type="PANTHER" id="PTHR32309">
    <property type="entry name" value="TYROSINE-PROTEIN KINASE"/>
    <property type="match status" value="1"/>
</dbReference>
<dbReference type="InterPro" id="IPR050445">
    <property type="entry name" value="Bact_polysacc_biosynth/exp"/>
</dbReference>
<dbReference type="AlphaFoldDB" id="A0A7G5FHP6"/>
<dbReference type="Pfam" id="PF02706">
    <property type="entry name" value="Wzz"/>
    <property type="match status" value="1"/>
</dbReference>
<keyword evidence="4 8" id="KW-0812">Transmembrane</keyword>
<evidence type="ECO:0000256" key="4">
    <source>
        <dbReference type="ARBA" id="ARBA00022692"/>
    </source>
</evidence>
<dbReference type="EMBL" id="CP059833">
    <property type="protein sequence ID" value="QMV86137.1"/>
    <property type="molecule type" value="Genomic_DNA"/>
</dbReference>
<organism evidence="10 11">
    <name type="scientific">Corynebacterium hindlerae</name>
    <dbReference type="NCBI Taxonomy" id="699041"/>
    <lineage>
        <taxon>Bacteria</taxon>
        <taxon>Bacillati</taxon>
        <taxon>Actinomycetota</taxon>
        <taxon>Actinomycetes</taxon>
        <taxon>Mycobacteriales</taxon>
        <taxon>Corynebacteriaceae</taxon>
        <taxon>Corynebacterium</taxon>
    </lineage>
</organism>
<feature type="transmembrane region" description="Helical" evidence="8">
    <location>
        <begin position="237"/>
        <end position="259"/>
    </location>
</feature>
<keyword evidence="11" id="KW-1185">Reference proteome</keyword>
<dbReference type="Proteomes" id="UP000515570">
    <property type="component" value="Chromosome"/>
</dbReference>
<feature type="transmembrane region" description="Helical" evidence="8">
    <location>
        <begin position="26"/>
        <end position="44"/>
    </location>
</feature>
<evidence type="ECO:0000256" key="7">
    <source>
        <dbReference type="SAM" id="MobiDB-lite"/>
    </source>
</evidence>
<evidence type="ECO:0000256" key="6">
    <source>
        <dbReference type="ARBA" id="ARBA00023136"/>
    </source>
</evidence>
<dbReference type="GO" id="GO:0005886">
    <property type="term" value="C:plasma membrane"/>
    <property type="evidence" value="ECO:0007669"/>
    <property type="project" value="UniProtKB-SubCell"/>
</dbReference>
<evidence type="ECO:0000256" key="5">
    <source>
        <dbReference type="ARBA" id="ARBA00022989"/>
    </source>
</evidence>
<gene>
    <name evidence="10" type="ORF">HW450_05330</name>
</gene>
<feature type="domain" description="Polysaccharide chain length determinant N-terminal" evidence="9">
    <location>
        <begin position="15"/>
        <end position="85"/>
    </location>
</feature>